<dbReference type="PANTHER" id="PTHR33393:SF11">
    <property type="entry name" value="POLYGLUTAMINE SYNTHESIS ACCESSORY PROTEIN RV0574C-RELATED"/>
    <property type="match status" value="1"/>
</dbReference>
<dbReference type="RefSeq" id="WP_145083278.1">
    <property type="nucleotide sequence ID" value="NZ_CP036298.1"/>
</dbReference>
<dbReference type="Pfam" id="PF09587">
    <property type="entry name" value="PGA_cap"/>
    <property type="match status" value="1"/>
</dbReference>
<evidence type="ECO:0000313" key="4">
    <source>
        <dbReference type="Proteomes" id="UP000318017"/>
    </source>
</evidence>
<gene>
    <name evidence="3" type="primary">capA</name>
    <name evidence="3" type="ORF">Q31a_52020</name>
</gene>
<dbReference type="InterPro" id="IPR029052">
    <property type="entry name" value="Metallo-depent_PP-like"/>
</dbReference>
<reference evidence="3 4" key="1">
    <citation type="submission" date="2019-02" db="EMBL/GenBank/DDBJ databases">
        <title>Deep-cultivation of Planctomycetes and their phenomic and genomic characterization uncovers novel biology.</title>
        <authorList>
            <person name="Wiegand S."/>
            <person name="Jogler M."/>
            <person name="Boedeker C."/>
            <person name="Pinto D."/>
            <person name="Vollmers J."/>
            <person name="Rivas-Marin E."/>
            <person name="Kohn T."/>
            <person name="Peeters S.H."/>
            <person name="Heuer A."/>
            <person name="Rast P."/>
            <person name="Oberbeckmann S."/>
            <person name="Bunk B."/>
            <person name="Jeske O."/>
            <person name="Meyerdierks A."/>
            <person name="Storesund J.E."/>
            <person name="Kallscheuer N."/>
            <person name="Luecker S."/>
            <person name="Lage O.M."/>
            <person name="Pohl T."/>
            <person name="Merkel B.J."/>
            <person name="Hornburger P."/>
            <person name="Mueller R.-W."/>
            <person name="Bruemmer F."/>
            <person name="Labrenz M."/>
            <person name="Spormann A.M."/>
            <person name="Op den Camp H."/>
            <person name="Overmann J."/>
            <person name="Amann R."/>
            <person name="Jetten M.S.M."/>
            <person name="Mascher T."/>
            <person name="Medema M.H."/>
            <person name="Devos D.P."/>
            <person name="Kaster A.-K."/>
            <person name="Ovreas L."/>
            <person name="Rohde M."/>
            <person name="Galperin M.Y."/>
            <person name="Jogler C."/>
        </authorList>
    </citation>
    <scope>NUCLEOTIDE SEQUENCE [LARGE SCALE GENOMIC DNA]</scope>
    <source>
        <strain evidence="3 4">Q31a</strain>
    </source>
</reference>
<evidence type="ECO:0000259" key="2">
    <source>
        <dbReference type="SMART" id="SM00854"/>
    </source>
</evidence>
<sequence>MKTRNVKMFATGDIMLGDMPACYGFGVASKILENGHDFPWQLVKQKLDDADILIGNLEAVLSEAGRNPLWLPSLYMRGSSNCIPVLNEVGFDVLSLANNHMMQHGAIAYMETVAGLTQCGIQCIGDSTTTALKCIECKGIRFGFLAFSMRPEEYKPGKQLYVLASAEEIVSEVSKYAQTVDHLVVSLHWGDEFVSTPSIQQIELAHKLIDHGASLVAGHHPHVAQGIEPYGNGLIAFSLGNFIFDMPFQRTKESMVLEVVFDKESIVSHSVLPIQINDQHQPEFVDGETAERISRDIRQYSTQSCETHQQYQLQVQSAFEAYRRSVKKNYARSIFQFNPFYLAQLLALIVLRRITNIHI</sequence>
<dbReference type="Proteomes" id="UP000318017">
    <property type="component" value="Chromosome"/>
</dbReference>
<dbReference type="Gene3D" id="3.60.21.10">
    <property type="match status" value="1"/>
</dbReference>
<dbReference type="InterPro" id="IPR052169">
    <property type="entry name" value="CW_Biosynth-Accessory"/>
</dbReference>
<proteinExistence type="inferred from homology"/>
<dbReference type="PANTHER" id="PTHR33393">
    <property type="entry name" value="POLYGLUTAMINE SYNTHESIS ACCESSORY PROTEIN RV0574C-RELATED"/>
    <property type="match status" value="1"/>
</dbReference>
<dbReference type="KEGG" id="ahel:Q31a_52020"/>
<protein>
    <submittedName>
        <fullName evidence="3">Capsule biosynthesis protein CapA</fullName>
    </submittedName>
</protein>
<name>A0A518GE01_9BACT</name>
<comment type="similarity">
    <text evidence="1">Belongs to the CapA family.</text>
</comment>
<dbReference type="InterPro" id="IPR019079">
    <property type="entry name" value="Capsule_synth_CapA"/>
</dbReference>
<feature type="domain" description="Capsule synthesis protein CapA" evidence="2">
    <location>
        <begin position="7"/>
        <end position="246"/>
    </location>
</feature>
<accession>A0A518GE01</accession>
<evidence type="ECO:0000256" key="1">
    <source>
        <dbReference type="ARBA" id="ARBA00005662"/>
    </source>
</evidence>
<dbReference type="CDD" id="cd07381">
    <property type="entry name" value="MPP_CapA"/>
    <property type="match status" value="1"/>
</dbReference>
<dbReference type="SMART" id="SM00854">
    <property type="entry name" value="PGA_cap"/>
    <property type="match status" value="1"/>
</dbReference>
<organism evidence="3 4">
    <name type="scientific">Aureliella helgolandensis</name>
    <dbReference type="NCBI Taxonomy" id="2527968"/>
    <lineage>
        <taxon>Bacteria</taxon>
        <taxon>Pseudomonadati</taxon>
        <taxon>Planctomycetota</taxon>
        <taxon>Planctomycetia</taxon>
        <taxon>Pirellulales</taxon>
        <taxon>Pirellulaceae</taxon>
        <taxon>Aureliella</taxon>
    </lineage>
</organism>
<dbReference type="AlphaFoldDB" id="A0A518GE01"/>
<evidence type="ECO:0000313" key="3">
    <source>
        <dbReference type="EMBL" id="QDV26823.1"/>
    </source>
</evidence>
<dbReference type="OrthoDB" id="9810906at2"/>
<dbReference type="EMBL" id="CP036298">
    <property type="protein sequence ID" value="QDV26823.1"/>
    <property type="molecule type" value="Genomic_DNA"/>
</dbReference>
<keyword evidence="4" id="KW-1185">Reference proteome</keyword>
<dbReference type="SUPFAM" id="SSF56300">
    <property type="entry name" value="Metallo-dependent phosphatases"/>
    <property type="match status" value="1"/>
</dbReference>